<dbReference type="KEGG" id="pluf:LFWB_0490"/>
<dbReference type="EMBL" id="CP054393">
    <property type="protein sequence ID" value="QTX02619.1"/>
    <property type="molecule type" value="Genomic_DNA"/>
</dbReference>
<keyword evidence="3" id="KW-1185">Reference proteome</keyword>
<protein>
    <submittedName>
        <fullName evidence="2">Uncharacterized protein</fullName>
    </submittedName>
</protein>
<keyword evidence="1" id="KW-1133">Transmembrane helix</keyword>
<proteinExistence type="predicted"/>
<evidence type="ECO:0000313" key="3">
    <source>
        <dbReference type="Proteomes" id="UP000672038"/>
    </source>
</evidence>
<accession>A0A975FIN8</accession>
<dbReference type="Proteomes" id="UP000672038">
    <property type="component" value="Chromosome"/>
</dbReference>
<reference evidence="2" key="1">
    <citation type="submission" date="2020-06" db="EMBL/GenBank/DDBJ databases">
        <title>Complete genome sequence of Candidatus Phytoplasma luffae NCHU2019.</title>
        <authorList>
            <person name="Cho S.-T."/>
            <person name="Tan C.-M."/>
            <person name="Li J.-R."/>
            <person name="Chien Y.-Y."/>
            <person name="Chiu Y.-C."/>
            <person name="Yang J.-Y."/>
            <person name="Kuo C.-H."/>
        </authorList>
    </citation>
    <scope>NUCLEOTIDE SEQUENCE</scope>
    <source>
        <strain evidence="2">NCHU2019</strain>
    </source>
</reference>
<organism evidence="2 3">
    <name type="scientific">Loofah witches'-broom phytoplasma</name>
    <dbReference type="NCBI Taxonomy" id="35773"/>
    <lineage>
        <taxon>Bacteria</taxon>
        <taxon>Bacillati</taxon>
        <taxon>Mycoplasmatota</taxon>
        <taxon>Mollicutes</taxon>
        <taxon>Acholeplasmatales</taxon>
        <taxon>Acholeplasmataceae</taxon>
        <taxon>Candidatus Phytoplasma</taxon>
        <taxon>16SrVIII (Loofah witches'-broom group)</taxon>
    </lineage>
</organism>
<name>A0A975FIN8_LOWBP</name>
<keyword evidence="1" id="KW-0472">Membrane</keyword>
<evidence type="ECO:0000256" key="1">
    <source>
        <dbReference type="SAM" id="Phobius"/>
    </source>
</evidence>
<sequence>MYKNNYPQSKKNKKKLIIIFSIIILIIVAEIIIKLFFFSKTKEVKDYQCQINKIFYRSDEQINHIDVYDSQTKK</sequence>
<dbReference type="RefSeq" id="WP_210954721.1">
    <property type="nucleotide sequence ID" value="NZ_CP054393.1"/>
</dbReference>
<keyword evidence="1" id="KW-0812">Transmembrane</keyword>
<evidence type="ECO:0000313" key="2">
    <source>
        <dbReference type="EMBL" id="QTX02619.1"/>
    </source>
</evidence>
<dbReference type="AlphaFoldDB" id="A0A975FIN8"/>
<feature type="transmembrane region" description="Helical" evidence="1">
    <location>
        <begin position="16"/>
        <end position="37"/>
    </location>
</feature>
<gene>
    <name evidence="2" type="ORF">LFWB_0490</name>
</gene>